<organism evidence="7 8">
    <name type="scientific">Umezawaea endophytica</name>
    <dbReference type="NCBI Taxonomy" id="1654476"/>
    <lineage>
        <taxon>Bacteria</taxon>
        <taxon>Bacillati</taxon>
        <taxon>Actinomycetota</taxon>
        <taxon>Actinomycetes</taxon>
        <taxon>Pseudonocardiales</taxon>
        <taxon>Pseudonocardiaceae</taxon>
        <taxon>Umezawaea</taxon>
    </lineage>
</organism>
<feature type="transmembrane region" description="Helical" evidence="5">
    <location>
        <begin position="339"/>
        <end position="365"/>
    </location>
</feature>
<feature type="transmembrane region" description="Helical" evidence="5">
    <location>
        <begin position="281"/>
        <end position="300"/>
    </location>
</feature>
<dbReference type="RefSeq" id="WP_259621314.1">
    <property type="nucleotide sequence ID" value="NZ_JANYMP010000001.1"/>
</dbReference>
<dbReference type="Gene3D" id="1.20.1250.20">
    <property type="entry name" value="MFS general substrate transporter like domains"/>
    <property type="match status" value="2"/>
</dbReference>
<accession>A0A9X2VFV0</accession>
<evidence type="ECO:0000256" key="4">
    <source>
        <dbReference type="ARBA" id="ARBA00023136"/>
    </source>
</evidence>
<evidence type="ECO:0000256" key="1">
    <source>
        <dbReference type="ARBA" id="ARBA00004651"/>
    </source>
</evidence>
<keyword evidence="3 5" id="KW-1133">Transmembrane helix</keyword>
<evidence type="ECO:0000256" key="3">
    <source>
        <dbReference type="ARBA" id="ARBA00022989"/>
    </source>
</evidence>
<dbReference type="GO" id="GO:0005886">
    <property type="term" value="C:plasma membrane"/>
    <property type="evidence" value="ECO:0007669"/>
    <property type="project" value="UniProtKB-SubCell"/>
</dbReference>
<keyword evidence="4 5" id="KW-0472">Membrane</keyword>
<dbReference type="InterPro" id="IPR020846">
    <property type="entry name" value="MFS_dom"/>
</dbReference>
<feature type="transmembrane region" description="Helical" evidence="5">
    <location>
        <begin position="246"/>
        <end position="269"/>
    </location>
</feature>
<evidence type="ECO:0000313" key="7">
    <source>
        <dbReference type="EMBL" id="MCS7475811.1"/>
    </source>
</evidence>
<feature type="transmembrane region" description="Helical" evidence="5">
    <location>
        <begin position="405"/>
        <end position="426"/>
    </location>
</feature>
<feature type="domain" description="Major facilitator superfamily (MFS) profile" evidence="6">
    <location>
        <begin position="31"/>
        <end position="429"/>
    </location>
</feature>
<sequence length="443" mass="45734">MTEQDRAVTSDPAPPPEMAFKEVVSVGGRMTLGVVVGFQVLDSVDNAVFGIFAPEISESLGLTSTEITVVAALAGIMVALAALPLGWLGDRRRRTTIAGAYTLAWAFAAALVGVVQNLWHLVLARVVAGVGKAGEGPIQVSLLTDTYPRAGRGRVLGLHRAAQPLGIVAGPVLAAVFAATVPAEHEPWRWAFAFLALPGLVLGVAALRLREPARGRFDRETPRPVPAPVPLRAAFARLREIRTFTFVLIAMGAFGLCVVAVPIHLTFILEDRLGQGMVARSTIFAISAVGGLVGAALAGVHSDRLFRRSPTTALHLAAGALAALGIGFAFQAYSPDVATFVVIGTLTQGMLFAGIVPLSITVAAITPPEIRATAFALVGFSLAFVGGLGGAVATRIAESLWGAQAAIAAIAPTASIAAGLVLVAGARHLPRDIRGNGTDEGGR</sequence>
<protein>
    <submittedName>
        <fullName evidence="7">MFS transporter</fullName>
    </submittedName>
</protein>
<feature type="transmembrane region" description="Helical" evidence="5">
    <location>
        <begin position="190"/>
        <end position="209"/>
    </location>
</feature>
<feature type="transmembrane region" description="Helical" evidence="5">
    <location>
        <begin position="67"/>
        <end position="88"/>
    </location>
</feature>
<dbReference type="GO" id="GO:0046943">
    <property type="term" value="F:carboxylic acid transmembrane transporter activity"/>
    <property type="evidence" value="ECO:0007669"/>
    <property type="project" value="TreeGrafter"/>
</dbReference>
<feature type="transmembrane region" description="Helical" evidence="5">
    <location>
        <begin position="372"/>
        <end position="393"/>
    </location>
</feature>
<dbReference type="InterPro" id="IPR036259">
    <property type="entry name" value="MFS_trans_sf"/>
</dbReference>
<gene>
    <name evidence="7" type="ORF">NZH93_03020</name>
</gene>
<dbReference type="AlphaFoldDB" id="A0A9X2VFV0"/>
<keyword evidence="8" id="KW-1185">Reference proteome</keyword>
<evidence type="ECO:0000256" key="5">
    <source>
        <dbReference type="SAM" id="Phobius"/>
    </source>
</evidence>
<reference evidence="7" key="1">
    <citation type="submission" date="2022-08" db="EMBL/GenBank/DDBJ databases">
        <authorList>
            <person name="Tistechok S."/>
            <person name="Samborskyy M."/>
            <person name="Roman I."/>
        </authorList>
    </citation>
    <scope>NUCLEOTIDE SEQUENCE</scope>
    <source>
        <strain evidence="7">DSM 103496</strain>
    </source>
</reference>
<dbReference type="Proteomes" id="UP001141259">
    <property type="component" value="Unassembled WGS sequence"/>
</dbReference>
<dbReference type="PANTHER" id="PTHR23508:SF10">
    <property type="entry name" value="CARBOXYLIC ACID TRANSPORTER PROTEIN HOMOLOG"/>
    <property type="match status" value="1"/>
</dbReference>
<comment type="subcellular location">
    <subcellularLocation>
        <location evidence="1">Cell membrane</location>
        <topology evidence="1">Multi-pass membrane protein</topology>
    </subcellularLocation>
</comment>
<dbReference type="Pfam" id="PF07690">
    <property type="entry name" value="MFS_1"/>
    <property type="match status" value="1"/>
</dbReference>
<name>A0A9X2VFV0_9PSEU</name>
<feature type="transmembrane region" description="Helical" evidence="5">
    <location>
        <begin position="100"/>
        <end position="119"/>
    </location>
</feature>
<proteinExistence type="predicted"/>
<dbReference type="PANTHER" id="PTHR23508">
    <property type="entry name" value="CARBOXYLIC ACID TRANSPORTER PROTEIN HOMOLOG"/>
    <property type="match status" value="1"/>
</dbReference>
<feature type="transmembrane region" description="Helical" evidence="5">
    <location>
        <begin position="312"/>
        <end position="333"/>
    </location>
</feature>
<dbReference type="SUPFAM" id="SSF103473">
    <property type="entry name" value="MFS general substrate transporter"/>
    <property type="match status" value="1"/>
</dbReference>
<evidence type="ECO:0000256" key="2">
    <source>
        <dbReference type="ARBA" id="ARBA00022692"/>
    </source>
</evidence>
<evidence type="ECO:0000259" key="6">
    <source>
        <dbReference type="PROSITE" id="PS50850"/>
    </source>
</evidence>
<keyword evidence="2 5" id="KW-0812">Transmembrane</keyword>
<dbReference type="EMBL" id="JANYMP010000001">
    <property type="protein sequence ID" value="MCS7475811.1"/>
    <property type="molecule type" value="Genomic_DNA"/>
</dbReference>
<dbReference type="InterPro" id="IPR011701">
    <property type="entry name" value="MFS"/>
</dbReference>
<dbReference type="PROSITE" id="PS50850">
    <property type="entry name" value="MFS"/>
    <property type="match status" value="1"/>
</dbReference>
<comment type="caution">
    <text evidence="7">The sequence shown here is derived from an EMBL/GenBank/DDBJ whole genome shotgun (WGS) entry which is preliminary data.</text>
</comment>
<evidence type="ECO:0000313" key="8">
    <source>
        <dbReference type="Proteomes" id="UP001141259"/>
    </source>
</evidence>